<dbReference type="Gene3D" id="3.40.50.10420">
    <property type="entry name" value="NagB/RpiA/CoA transferase-like"/>
    <property type="match status" value="1"/>
</dbReference>
<name>A0ABZ2BW70_9RHOB</name>
<proteinExistence type="predicted"/>
<dbReference type="EMBL" id="CP143423">
    <property type="protein sequence ID" value="WVX49586.1"/>
    <property type="molecule type" value="Genomic_DNA"/>
</dbReference>
<dbReference type="PANTHER" id="PTHR43682:SF1">
    <property type="entry name" value="LACTATE UTILIZATION PROTEIN C"/>
    <property type="match status" value="1"/>
</dbReference>
<dbReference type="PANTHER" id="PTHR43682">
    <property type="entry name" value="LACTATE UTILIZATION PROTEIN C"/>
    <property type="match status" value="1"/>
</dbReference>
<organism evidence="2 3">
    <name type="scientific">Roseobacter fucihabitans</name>
    <dbReference type="NCBI Taxonomy" id="1537242"/>
    <lineage>
        <taxon>Bacteria</taxon>
        <taxon>Pseudomonadati</taxon>
        <taxon>Pseudomonadota</taxon>
        <taxon>Alphaproteobacteria</taxon>
        <taxon>Rhodobacterales</taxon>
        <taxon>Roseobacteraceae</taxon>
        <taxon>Roseobacter</taxon>
    </lineage>
</organism>
<dbReference type="Pfam" id="PF02589">
    <property type="entry name" value="LUD_dom"/>
    <property type="match status" value="1"/>
</dbReference>
<keyword evidence="3" id="KW-1185">Reference proteome</keyword>
<dbReference type="InterPro" id="IPR037171">
    <property type="entry name" value="NagB/RpiA_transferase-like"/>
</dbReference>
<dbReference type="Proteomes" id="UP001318682">
    <property type="component" value="Chromosome"/>
</dbReference>
<evidence type="ECO:0000313" key="3">
    <source>
        <dbReference type="Proteomes" id="UP001318682"/>
    </source>
</evidence>
<dbReference type="InterPro" id="IPR024185">
    <property type="entry name" value="FTHF_cligase-like_sf"/>
</dbReference>
<evidence type="ECO:0000259" key="1">
    <source>
        <dbReference type="Pfam" id="PF02589"/>
    </source>
</evidence>
<dbReference type="SUPFAM" id="SSF100950">
    <property type="entry name" value="NagB/RpiA/CoA transferase-like"/>
    <property type="match status" value="1"/>
</dbReference>
<protein>
    <submittedName>
        <fullName evidence="2">Lactate utilization protein C</fullName>
    </submittedName>
</protein>
<gene>
    <name evidence="2" type="primary">lutC</name>
    <name evidence="2" type="ORF">ROLI_026810</name>
</gene>
<accession>A0ABZ2BW70</accession>
<evidence type="ECO:0000313" key="2">
    <source>
        <dbReference type="EMBL" id="WVX49586.1"/>
    </source>
</evidence>
<feature type="domain" description="LUD" evidence="1">
    <location>
        <begin position="120"/>
        <end position="215"/>
    </location>
</feature>
<reference evidence="3" key="1">
    <citation type="submission" date="2024-01" db="EMBL/GenBank/DDBJ databases">
        <title>Roseobacter fucihabitans sp. nov., isolated from the brown alga Fucus spiralis.</title>
        <authorList>
            <person name="Hahnke S."/>
            <person name="Berger M."/>
            <person name="Schlingloff A."/>
            <person name="Athale I."/>
            <person name="Neumann-Schaal M."/>
            <person name="Adenaya A."/>
            <person name="Poehlein A."/>
            <person name="Daniel R."/>
            <person name="Pertersen J."/>
            <person name="Brinkhoff T."/>
        </authorList>
    </citation>
    <scope>NUCLEOTIDE SEQUENCE [LARGE SCALE GENOMIC DNA]</scope>
    <source>
        <strain evidence="3">B14</strain>
    </source>
</reference>
<dbReference type="RefSeq" id="WP_187431499.1">
    <property type="nucleotide sequence ID" value="NZ_CP143423.1"/>
</dbReference>
<dbReference type="InterPro" id="IPR003741">
    <property type="entry name" value="LUD_dom"/>
</dbReference>
<sequence length="217" mass="23170">MSDRALIFGAIRSAKRSPARPAEDIAKEAADLVAHPEVTQPGFAGETLLDRFVAKATSERVTATVDQLAAKRDIPRAVSEYLKKIGQGTDICVQNCAVLNGLDWSGFACSPDLEKDRGCAVTLAEYGIAETGSVVFRSGADSPILLNFLPMYHIVVLRTDTLIGYTEDLWPLLGGAHAPQSRLLTIVTGTSGTADIEAINVRGAHGPKHMHILIVPP</sequence>